<dbReference type="InterPro" id="IPR048395">
    <property type="entry name" value="Glyco_hydro_31_C"/>
</dbReference>
<evidence type="ECO:0000259" key="4">
    <source>
        <dbReference type="Pfam" id="PF17137"/>
    </source>
</evidence>
<dbReference type="InterPro" id="IPR000322">
    <property type="entry name" value="Glyco_hydro_31_TIM"/>
</dbReference>
<dbReference type="PANTHER" id="PTHR22762">
    <property type="entry name" value="ALPHA-GLUCOSIDASE"/>
    <property type="match status" value="1"/>
</dbReference>
<dbReference type="Pfam" id="PF17137">
    <property type="entry name" value="DUF5110"/>
    <property type="match status" value="1"/>
</dbReference>
<feature type="domain" description="Glycosyl hydrolase family 31 C-terminal" evidence="5">
    <location>
        <begin position="507"/>
        <end position="598"/>
    </location>
</feature>
<dbReference type="Pfam" id="PF01055">
    <property type="entry name" value="Glyco_hydro_31_2nd"/>
    <property type="match status" value="1"/>
</dbReference>
<dbReference type="GO" id="GO:0005975">
    <property type="term" value="P:carbohydrate metabolic process"/>
    <property type="evidence" value="ECO:0007669"/>
    <property type="project" value="InterPro"/>
</dbReference>
<dbReference type="Gene3D" id="3.20.20.80">
    <property type="entry name" value="Glycosidases"/>
    <property type="match status" value="1"/>
</dbReference>
<dbReference type="GO" id="GO:0090599">
    <property type="term" value="F:alpha-glucosidase activity"/>
    <property type="evidence" value="ECO:0007669"/>
    <property type="project" value="TreeGrafter"/>
</dbReference>
<dbReference type="InterPro" id="IPR017853">
    <property type="entry name" value="GH"/>
</dbReference>
<dbReference type="SUPFAM" id="SSF51011">
    <property type="entry name" value="Glycosyl hydrolase domain"/>
    <property type="match status" value="1"/>
</dbReference>
<keyword evidence="2" id="KW-0326">Glycosidase</keyword>
<gene>
    <name evidence="6" type="ORF">LKD71_05140</name>
</gene>
<dbReference type="Gene3D" id="2.60.40.1760">
    <property type="entry name" value="glycosyl hydrolase (family 31)"/>
    <property type="match status" value="1"/>
</dbReference>
<evidence type="ECO:0000259" key="3">
    <source>
        <dbReference type="Pfam" id="PF01055"/>
    </source>
</evidence>
<dbReference type="InterPro" id="IPR013780">
    <property type="entry name" value="Glyco_hydro_b"/>
</dbReference>
<feature type="domain" description="DUF5110" evidence="4">
    <location>
        <begin position="616"/>
        <end position="683"/>
    </location>
</feature>
<dbReference type="AlphaFoldDB" id="A0AAE3DRR3"/>
<keyword evidence="7" id="KW-1185">Reference proteome</keyword>
<feature type="domain" description="Glycoside hydrolase family 31 TIM barrel" evidence="3">
    <location>
        <begin position="194"/>
        <end position="498"/>
    </location>
</feature>
<dbReference type="InterPro" id="IPR033403">
    <property type="entry name" value="DUF5110"/>
</dbReference>
<dbReference type="SUPFAM" id="SSF51445">
    <property type="entry name" value="(Trans)glycosidases"/>
    <property type="match status" value="1"/>
</dbReference>
<dbReference type="RefSeq" id="WP_227614615.1">
    <property type="nucleotide sequence ID" value="NZ_JAJEPR010000006.1"/>
</dbReference>
<dbReference type="EMBL" id="JAJEPR010000006">
    <property type="protein sequence ID" value="MCC2189203.1"/>
    <property type="molecule type" value="Genomic_DNA"/>
</dbReference>
<name>A0AAE3DRR3_9FIRM</name>
<comment type="caution">
    <text evidence="6">The sequence shown here is derived from an EMBL/GenBank/DDBJ whole genome shotgun (WGS) entry which is preliminary data.</text>
</comment>
<dbReference type="Pfam" id="PF21365">
    <property type="entry name" value="Glyco_hydro_31_3rd"/>
    <property type="match status" value="1"/>
</dbReference>
<dbReference type="CDD" id="cd06595">
    <property type="entry name" value="GH31_u1"/>
    <property type="match status" value="1"/>
</dbReference>
<evidence type="ECO:0000259" key="5">
    <source>
        <dbReference type="Pfam" id="PF21365"/>
    </source>
</evidence>
<reference evidence="6 7" key="1">
    <citation type="submission" date="2021-10" db="EMBL/GenBank/DDBJ databases">
        <title>Anaerobic single-cell dispensing facilitates the cultivation of human gut bacteria.</title>
        <authorList>
            <person name="Afrizal A."/>
        </authorList>
    </citation>
    <scope>NUCLEOTIDE SEQUENCE [LARGE SCALE GENOMIC DNA]</scope>
    <source>
        <strain evidence="6 7">CLA-AA-H277</strain>
    </source>
</reference>
<accession>A0AAE3DRR3</accession>
<evidence type="ECO:0000256" key="1">
    <source>
        <dbReference type="ARBA" id="ARBA00007806"/>
    </source>
</evidence>
<comment type="similarity">
    <text evidence="1 2">Belongs to the glycosyl hydrolase 31 family.</text>
</comment>
<evidence type="ECO:0000313" key="7">
    <source>
        <dbReference type="Proteomes" id="UP001197875"/>
    </source>
</evidence>
<proteinExistence type="inferred from homology"/>
<protein>
    <submittedName>
        <fullName evidence="6">DUF5110 domain-containing protein</fullName>
    </submittedName>
</protein>
<organism evidence="6 7">
    <name type="scientific">Fusicatenibacter faecihominis</name>
    <dbReference type="NCBI Taxonomy" id="2881276"/>
    <lineage>
        <taxon>Bacteria</taxon>
        <taxon>Bacillati</taxon>
        <taxon>Bacillota</taxon>
        <taxon>Clostridia</taxon>
        <taxon>Lachnospirales</taxon>
        <taxon>Lachnospiraceae</taxon>
        <taxon>Fusicatenibacter</taxon>
    </lineage>
</organism>
<dbReference type="Gene3D" id="2.60.40.1180">
    <property type="entry name" value="Golgi alpha-mannosidase II"/>
    <property type="match status" value="2"/>
</dbReference>
<dbReference type="GO" id="GO:0006491">
    <property type="term" value="P:N-glycan processing"/>
    <property type="evidence" value="ECO:0007669"/>
    <property type="project" value="TreeGrafter"/>
</dbReference>
<evidence type="ECO:0000313" key="6">
    <source>
        <dbReference type="EMBL" id="MCC2189203.1"/>
    </source>
</evidence>
<dbReference type="PANTHER" id="PTHR22762:SF89">
    <property type="entry name" value="ALPHA-XYLOSIDASE"/>
    <property type="match status" value="1"/>
</dbReference>
<keyword evidence="2" id="KW-0378">Hydrolase</keyword>
<dbReference type="Proteomes" id="UP001197875">
    <property type="component" value="Unassembled WGS sequence"/>
</dbReference>
<evidence type="ECO:0000256" key="2">
    <source>
        <dbReference type="RuleBase" id="RU361185"/>
    </source>
</evidence>
<sequence length="803" mass="92950">MEFSKIETQPVAAATAIIQGTTYRISVLTERLLRLEYNETGHFEDRASQVVWNRAFPKVEFEVNETEEELELETSFLHLHYDKKEFSANGLTIEVKGYGKDQARSWFFGKDPEHSGNLFGTARTLDMVNGSCELGLGLMSLEGWSVLDDSNTLLLDENGWVCPRTEKGLDFYFFGYQSDEKGCLRDYYHLTGKTPMLPRFALGNWWSRYYEYSEESYLKLMKRFEKENVPFSVAVIDMDWHKVQIDPKYGSGWTGFSWNRELFPDPKRFIDALHEKGMRVTLNLHPADGIRGFEDCYEGAAKAMGVSAEKEEPVPFDVTDEKALKIYFEYGCYPHEELGVDFWWIDWQQGTRTKIEGLDSLWMLNHFHFLDSGKKKKRPMTFSRYAGPGSHRYPIGFSGDSFITWETLDFQPYFTSTASNIGYGWWSHDIGGHNFGYRDDELECRWYQLGVFSPIMRLHSTKNEFNGKEPWQYRRDICEIMENFLRLRHKLIPYLYTMNHRAFAEDLPLILPLHYEHGWRNAFGKVKNEYYYGTEMLVNPITAPMAENLNMGKASTWLPKGTFIDFFTGVVYQSEERTFDMYRPLDSIPVLVKAGGIVPMTEEIDSKEAAANPEKLYLRIFSGADGSFTLYEDDNETTAYQNGDCALTEYTLNWEKEKKFTISAVRGRKELIPEKRSYTVEWNALELPEDAAVQVSVNGVPCDLPYRYLAEEGKLIIELPAITAEGEIQIRLPEETSLYRNQTKRHIFEILKSAQIEFDLKTAVYEVICKDTTILEKISELQGMNLDHDLQGAIMELLTAQAE</sequence>